<dbReference type="GO" id="GO:0043186">
    <property type="term" value="C:P granule"/>
    <property type="evidence" value="ECO:0007669"/>
    <property type="project" value="TreeGrafter"/>
</dbReference>
<dbReference type="CDD" id="cd20379">
    <property type="entry name" value="Tudor_dTUD-like"/>
    <property type="match status" value="1"/>
</dbReference>
<organism evidence="10 11">
    <name type="scientific">Lasius platythorax</name>
    <dbReference type="NCBI Taxonomy" id="488582"/>
    <lineage>
        <taxon>Eukaryota</taxon>
        <taxon>Metazoa</taxon>
        <taxon>Ecdysozoa</taxon>
        <taxon>Arthropoda</taxon>
        <taxon>Hexapoda</taxon>
        <taxon>Insecta</taxon>
        <taxon>Pterygota</taxon>
        <taxon>Neoptera</taxon>
        <taxon>Endopterygota</taxon>
        <taxon>Hymenoptera</taxon>
        <taxon>Apocrita</taxon>
        <taxon>Aculeata</taxon>
        <taxon>Formicoidea</taxon>
        <taxon>Formicidae</taxon>
        <taxon>Formicinae</taxon>
        <taxon>Lasius</taxon>
        <taxon>Lasius</taxon>
    </lineage>
</organism>
<dbReference type="GO" id="GO:0030719">
    <property type="term" value="P:P granule organization"/>
    <property type="evidence" value="ECO:0007669"/>
    <property type="project" value="TreeGrafter"/>
</dbReference>
<dbReference type="InterPro" id="IPR014720">
    <property type="entry name" value="dsRBD_dom"/>
</dbReference>
<feature type="domain" description="HTH OST-type" evidence="9">
    <location>
        <begin position="382"/>
        <end position="449"/>
    </location>
</feature>
<gene>
    <name evidence="10" type="ORF">LPLAT_LOCUS10272</name>
</gene>
<keyword evidence="5" id="KW-0694">RNA-binding</keyword>
<dbReference type="GO" id="GO:0007283">
    <property type="term" value="P:spermatogenesis"/>
    <property type="evidence" value="ECO:0007669"/>
    <property type="project" value="UniProtKB-KW"/>
</dbReference>
<evidence type="ECO:0000256" key="4">
    <source>
        <dbReference type="ARBA" id="ARBA00022871"/>
    </source>
</evidence>
<dbReference type="InterPro" id="IPR025605">
    <property type="entry name" value="OST-HTH/LOTUS_dom"/>
</dbReference>
<dbReference type="Pfam" id="PF00567">
    <property type="entry name" value="TUDOR"/>
    <property type="match status" value="3"/>
</dbReference>
<evidence type="ECO:0000259" key="8">
    <source>
        <dbReference type="PROSITE" id="PS50304"/>
    </source>
</evidence>
<evidence type="ECO:0008006" key="12">
    <source>
        <dbReference type="Google" id="ProtNLM"/>
    </source>
</evidence>
<accession>A0AAV2NWM1</accession>
<feature type="domain" description="HTH OST-type" evidence="9">
    <location>
        <begin position="2"/>
        <end position="82"/>
    </location>
</feature>
<keyword evidence="4" id="KW-0744">Spermatogenesis</keyword>
<keyword evidence="4" id="KW-0221">Differentiation</keyword>
<dbReference type="InterPro" id="IPR002999">
    <property type="entry name" value="Tudor"/>
</dbReference>
<dbReference type="GO" id="GO:0003723">
    <property type="term" value="F:RNA binding"/>
    <property type="evidence" value="ECO:0007669"/>
    <property type="project" value="UniProtKB-UniRule"/>
</dbReference>
<dbReference type="AlphaFoldDB" id="A0AAV2NWM1"/>
<proteinExistence type="predicted"/>
<dbReference type="CDD" id="cd09972">
    <property type="entry name" value="LOTUS_TDRD_OSKAR"/>
    <property type="match status" value="1"/>
</dbReference>
<protein>
    <recommendedName>
        <fullName evidence="12">Tudor domain-containing protein 7</fullName>
    </recommendedName>
</protein>
<dbReference type="Gene3D" id="3.30.420.610">
    <property type="entry name" value="LOTUS domain-like"/>
    <property type="match status" value="2"/>
</dbReference>
<evidence type="ECO:0000256" key="3">
    <source>
        <dbReference type="ARBA" id="ARBA00022737"/>
    </source>
</evidence>
<feature type="region of interest" description="Disordered" evidence="6">
    <location>
        <begin position="876"/>
        <end position="896"/>
    </location>
</feature>
<feature type="domain" description="DRBM" evidence="7">
    <location>
        <begin position="300"/>
        <end position="372"/>
    </location>
</feature>
<dbReference type="Pfam" id="PF12872">
    <property type="entry name" value="OST-HTH"/>
    <property type="match status" value="1"/>
</dbReference>
<reference evidence="10" key="1">
    <citation type="submission" date="2024-04" db="EMBL/GenBank/DDBJ databases">
        <authorList>
            <consortium name="Molecular Ecology Group"/>
        </authorList>
    </citation>
    <scope>NUCLEOTIDE SEQUENCE</scope>
</reference>
<evidence type="ECO:0000256" key="2">
    <source>
        <dbReference type="ARBA" id="ARBA00022490"/>
    </source>
</evidence>
<dbReference type="PANTHER" id="PTHR22948">
    <property type="entry name" value="TUDOR DOMAIN CONTAINING PROTEIN"/>
    <property type="match status" value="1"/>
</dbReference>
<dbReference type="InterPro" id="IPR035437">
    <property type="entry name" value="SNase_OB-fold_sf"/>
</dbReference>
<dbReference type="Gene3D" id="2.30.30.140">
    <property type="match status" value="3"/>
</dbReference>
<name>A0AAV2NWM1_9HYME</name>
<feature type="domain" description="Tudor" evidence="8">
    <location>
        <begin position="736"/>
        <end position="794"/>
    </location>
</feature>
<evidence type="ECO:0000259" key="9">
    <source>
        <dbReference type="PROSITE" id="PS51644"/>
    </source>
</evidence>
<keyword evidence="2" id="KW-0963">Cytoplasm</keyword>
<feature type="domain" description="Tudor" evidence="8">
    <location>
        <begin position="960"/>
        <end position="1019"/>
    </location>
</feature>
<comment type="subcellular location">
    <subcellularLocation>
        <location evidence="1">Cytoplasm</location>
    </subcellularLocation>
</comment>
<evidence type="ECO:0000256" key="5">
    <source>
        <dbReference type="PROSITE-ProRule" id="PRU00266"/>
    </source>
</evidence>
<dbReference type="Gene3D" id="2.40.50.90">
    <property type="match status" value="3"/>
</dbReference>
<dbReference type="PANTHER" id="PTHR22948:SF29">
    <property type="entry name" value="FI02030P-RELATED"/>
    <property type="match status" value="1"/>
</dbReference>
<dbReference type="PROSITE" id="PS50137">
    <property type="entry name" value="DS_RBD"/>
    <property type="match status" value="1"/>
</dbReference>
<dbReference type="GO" id="GO:0034587">
    <property type="term" value="P:piRNA processing"/>
    <property type="evidence" value="ECO:0007669"/>
    <property type="project" value="TreeGrafter"/>
</dbReference>
<feature type="region of interest" description="Disordered" evidence="6">
    <location>
        <begin position="88"/>
        <end position="118"/>
    </location>
</feature>
<evidence type="ECO:0000313" key="11">
    <source>
        <dbReference type="Proteomes" id="UP001497644"/>
    </source>
</evidence>
<dbReference type="PROSITE" id="PS51644">
    <property type="entry name" value="HTH_OST"/>
    <property type="match status" value="2"/>
</dbReference>
<sequence>MDQDDVVKNLRSCLISCKGGIKLDNLRADYRTIAGEPLSFKQFGYSSLEDFIRNVPEVIVTRKNGELYVEATPSRTTAHLTKMVSRQKTRRKIRPQSKKWSPPRHTTYTKSFLPGAKNNNNYNGFQPTRSNYVNSPGSFTKSTPGKSNLYTDFSRPILPLMETVVQYPLINNEKSNFAPNTPPVSPIKRLTDNATNPSIASFNQSVSNYKTTEDLKCKVLNDKTAASSVINLKPKTAELRPLKPLKPLSERLKVSPPKNTPIIPRTPSPPIGSYNNGHTSSFIPSIFNKLQIMPRGQISDPRRDLQVCADTLNLPSPVYKMYSKKERHSAKMTIYASVKVGAHTFHTYPEDAASEEEAEKIAARLALVNLAKESSPEVTTVDKKLVKERILNIVTKHQSGVFMHLLPEYYCEQYKEALPHNWQRIIEECVDINQEKGVGDSMILCRASPTAKRSENNSILFKDFAENNFPLNEKIQLSPIGPASPGKLTVPKTTTWQVYITCVISTIEIWVRFGKNNDNFVKMRKEMTKHYDKKKSVSIPSAECIVGDFYAVLEDNYWHRVQCIDFDFETGLATVFFIDEGYDEQYKSDVLHPLDKKFCMLSVQATRVALQGLEEFRDYAQLVPEIENHLSVEQLFLAKVHSTKADEYGSYTTVTFYDTSKEDKDVDVNQILFDKMLRDIMNASNIQIGQLIGLYITHIDEYGKVYAQLNSFMRSLVSSETLSQILVNNTTTSLARETINFTKMYLAKWDSQWYRARVKDMPDNEVTVFLFDIGKTVTISKKDLFHMDETNALHYIPSQAMQIFLHHLDQSKYDGRLVARFRELVSDTDLLIARIIKKSPSGIPIVEIFKRIGPSNMLASINTSLIYDNELSKANEDGNNNVNKSTSTKKRLERRNSRAFESNKLNPPTISDVGQYFDVHVTLAAHPGHFIVQPLNDAGELKTMMIDLQKYCNSYNGPPLETIGEGKLYAGKFREDWYRVYVTNIISDNEVSVYFCDFGDVTIVSRTSLQPLKSDFLKLPYQAVKAKLVGIKAINNDWSVNDCVRFKDLVLDKDFVSVVAESVFDHLSPANGTVLGLRLIDVSTEKDIYIDRLLVEENRAKYIDGFENLPSS</sequence>
<evidence type="ECO:0000256" key="6">
    <source>
        <dbReference type="SAM" id="MobiDB-lite"/>
    </source>
</evidence>
<keyword evidence="3" id="KW-0677">Repeat</keyword>
<dbReference type="PROSITE" id="PS50304">
    <property type="entry name" value="TUDOR"/>
    <property type="match status" value="2"/>
</dbReference>
<evidence type="ECO:0000256" key="1">
    <source>
        <dbReference type="ARBA" id="ARBA00004496"/>
    </source>
</evidence>
<feature type="region of interest" description="Disordered" evidence="6">
    <location>
        <begin position="250"/>
        <end position="271"/>
    </location>
</feature>
<dbReference type="Proteomes" id="UP001497644">
    <property type="component" value="Chromosome 5"/>
</dbReference>
<dbReference type="InterPro" id="IPR050621">
    <property type="entry name" value="Tudor_domain_containing"/>
</dbReference>
<dbReference type="InterPro" id="IPR041966">
    <property type="entry name" value="LOTUS-like"/>
</dbReference>
<dbReference type="EMBL" id="OZ034828">
    <property type="protein sequence ID" value="CAL1684698.1"/>
    <property type="molecule type" value="Genomic_DNA"/>
</dbReference>
<dbReference type="SUPFAM" id="SSF63748">
    <property type="entry name" value="Tudor/PWWP/MBT"/>
    <property type="match status" value="3"/>
</dbReference>
<evidence type="ECO:0000313" key="10">
    <source>
        <dbReference type="EMBL" id="CAL1684698.1"/>
    </source>
</evidence>
<feature type="compositionally biased region" description="Basic residues" evidence="6">
    <location>
        <begin position="88"/>
        <end position="97"/>
    </location>
</feature>
<keyword evidence="11" id="KW-1185">Reference proteome</keyword>
<dbReference type="SMART" id="SM00333">
    <property type="entry name" value="TUDOR"/>
    <property type="match status" value="3"/>
</dbReference>
<evidence type="ECO:0000259" key="7">
    <source>
        <dbReference type="PROSITE" id="PS50137"/>
    </source>
</evidence>